<dbReference type="GO" id="GO:0000917">
    <property type="term" value="P:division septum assembly"/>
    <property type="evidence" value="ECO:0007669"/>
    <property type="project" value="UniProtKB-KW"/>
</dbReference>
<keyword evidence="4" id="KW-0132">Cell division</keyword>
<keyword evidence="1" id="KW-0175">Coiled coil</keyword>
<protein>
    <submittedName>
        <fullName evidence="4">Cell division protein ZapB</fullName>
    </submittedName>
</protein>
<keyword evidence="2" id="KW-0717">Septation</keyword>
<evidence type="ECO:0000313" key="4">
    <source>
        <dbReference type="EMBL" id="NAG21720.1"/>
    </source>
</evidence>
<gene>
    <name evidence="4" type="primary">zapB</name>
    <name evidence="4" type="ORF">GUC01_22290</name>
</gene>
<feature type="compositionally biased region" description="Polar residues" evidence="3">
    <location>
        <begin position="9"/>
        <end position="19"/>
    </location>
</feature>
<dbReference type="EMBL" id="WXKQ01000024">
    <property type="protein sequence ID" value="NAG21720.1"/>
    <property type="molecule type" value="Genomic_DNA"/>
</dbReference>
<dbReference type="GO" id="GO:0043093">
    <property type="term" value="P:FtsZ-dependent cytokinesis"/>
    <property type="evidence" value="ECO:0007669"/>
    <property type="project" value="InterPro"/>
</dbReference>
<organism evidence="4 5">
    <name type="scientific">Escherichia coli</name>
    <dbReference type="NCBI Taxonomy" id="562"/>
    <lineage>
        <taxon>Bacteria</taxon>
        <taxon>Pseudomonadati</taxon>
        <taxon>Pseudomonadota</taxon>
        <taxon>Gammaproteobacteria</taxon>
        <taxon>Enterobacterales</taxon>
        <taxon>Enterobacteriaceae</taxon>
        <taxon>Escherichia</taxon>
    </lineage>
</organism>
<evidence type="ECO:0000313" key="5">
    <source>
        <dbReference type="Proteomes" id="UP000475070"/>
    </source>
</evidence>
<sequence length="53" mass="6412">IEELKEKNNSLSQEVQNAQHQREELERENNHLKEQQNGWQERLQALLGRMEEV</sequence>
<feature type="non-terminal residue" evidence="4">
    <location>
        <position position="1"/>
    </location>
</feature>
<dbReference type="AlphaFoldDB" id="A0A6L9A8B5"/>
<dbReference type="InterPro" id="IPR009252">
    <property type="entry name" value="Cell_div_ZapB"/>
</dbReference>
<feature type="compositionally biased region" description="Basic and acidic residues" evidence="3">
    <location>
        <begin position="20"/>
        <end position="34"/>
    </location>
</feature>
<dbReference type="Pfam" id="PF06005">
    <property type="entry name" value="ZapB"/>
    <property type="match status" value="1"/>
</dbReference>
<evidence type="ECO:0000256" key="3">
    <source>
        <dbReference type="SAM" id="MobiDB-lite"/>
    </source>
</evidence>
<dbReference type="GO" id="GO:0005737">
    <property type="term" value="C:cytoplasm"/>
    <property type="evidence" value="ECO:0007669"/>
    <property type="project" value="InterPro"/>
</dbReference>
<comment type="caution">
    <text evidence="4">The sequence shown here is derived from an EMBL/GenBank/DDBJ whole genome shotgun (WGS) entry which is preliminary data.</text>
</comment>
<feature type="region of interest" description="Disordered" evidence="3">
    <location>
        <begin position="1"/>
        <end position="39"/>
    </location>
</feature>
<evidence type="ECO:0000256" key="2">
    <source>
        <dbReference type="ARBA" id="ARBA00023210"/>
    </source>
</evidence>
<reference evidence="4 5" key="1">
    <citation type="journal article" date="2019" name="Nat. Med.">
        <title>A library of human gut bacterial isolates paired with longitudinal multiomics data enables mechanistic microbiome research.</title>
        <authorList>
            <person name="Poyet M."/>
            <person name="Groussin M."/>
            <person name="Gibbons S.M."/>
            <person name="Avila-Pacheco J."/>
            <person name="Jiang X."/>
            <person name="Kearney S.M."/>
            <person name="Perrotta A.R."/>
            <person name="Berdy B."/>
            <person name="Zhao S."/>
            <person name="Lieberman T.D."/>
            <person name="Swanson P.K."/>
            <person name="Smith M."/>
            <person name="Roesemann S."/>
            <person name="Alexander J.E."/>
            <person name="Rich S.A."/>
            <person name="Livny J."/>
            <person name="Vlamakis H."/>
            <person name="Clish C."/>
            <person name="Bullock K."/>
            <person name="Deik A."/>
            <person name="Scott J."/>
            <person name="Pierce K.A."/>
            <person name="Xavier R.J."/>
            <person name="Alm E.J."/>
        </authorList>
    </citation>
    <scope>NUCLEOTIDE SEQUENCE [LARGE SCALE GENOMIC DNA]</scope>
    <source>
        <strain evidence="4 5">BIOML-A112</strain>
    </source>
</reference>
<dbReference type="Gene3D" id="1.20.5.340">
    <property type="match status" value="1"/>
</dbReference>
<keyword evidence="2" id="KW-0131">Cell cycle</keyword>
<name>A0A6L9A8B5_ECOLX</name>
<proteinExistence type="predicted"/>
<evidence type="ECO:0000256" key="1">
    <source>
        <dbReference type="ARBA" id="ARBA00023054"/>
    </source>
</evidence>
<accession>A0A6L9A8B5</accession>
<dbReference type="Proteomes" id="UP000475070">
    <property type="component" value="Unassembled WGS sequence"/>
</dbReference>